<dbReference type="AlphaFoldDB" id="A0ABD3NVC6"/>
<name>A0ABD3NVC6_9STRA</name>
<dbReference type="Gene3D" id="3.40.50.150">
    <property type="entry name" value="Vaccinia Virus protein VP39"/>
    <property type="match status" value="1"/>
</dbReference>
<evidence type="ECO:0000313" key="3">
    <source>
        <dbReference type="Proteomes" id="UP001516023"/>
    </source>
</evidence>
<dbReference type="EMBL" id="JABMIG020000382">
    <property type="protein sequence ID" value="KAL3779623.1"/>
    <property type="molecule type" value="Genomic_DNA"/>
</dbReference>
<dbReference type="SUPFAM" id="SSF53335">
    <property type="entry name" value="S-adenosyl-L-methionine-dependent methyltransferases"/>
    <property type="match status" value="1"/>
</dbReference>
<keyword evidence="1" id="KW-0812">Transmembrane</keyword>
<evidence type="ECO:0008006" key="4">
    <source>
        <dbReference type="Google" id="ProtNLM"/>
    </source>
</evidence>
<gene>
    <name evidence="2" type="ORF">HJC23_008962</name>
</gene>
<proteinExistence type="predicted"/>
<organism evidence="2 3">
    <name type="scientific">Cyclotella cryptica</name>
    <dbReference type="NCBI Taxonomy" id="29204"/>
    <lineage>
        <taxon>Eukaryota</taxon>
        <taxon>Sar</taxon>
        <taxon>Stramenopiles</taxon>
        <taxon>Ochrophyta</taxon>
        <taxon>Bacillariophyta</taxon>
        <taxon>Coscinodiscophyceae</taxon>
        <taxon>Thalassiosirophycidae</taxon>
        <taxon>Stephanodiscales</taxon>
        <taxon>Stephanodiscaceae</taxon>
        <taxon>Cyclotella</taxon>
    </lineage>
</organism>
<protein>
    <recommendedName>
        <fullName evidence="4">Methyltransferase FkbM domain-containing protein</fullName>
    </recommendedName>
</protein>
<reference evidence="2 3" key="1">
    <citation type="journal article" date="2020" name="G3 (Bethesda)">
        <title>Improved Reference Genome for Cyclotella cryptica CCMP332, a Model for Cell Wall Morphogenesis, Salinity Adaptation, and Lipid Production in Diatoms (Bacillariophyta).</title>
        <authorList>
            <person name="Roberts W.R."/>
            <person name="Downey K.M."/>
            <person name="Ruck E.C."/>
            <person name="Traller J.C."/>
            <person name="Alverson A.J."/>
        </authorList>
    </citation>
    <scope>NUCLEOTIDE SEQUENCE [LARGE SCALE GENOMIC DNA]</scope>
    <source>
        <strain evidence="2 3">CCMP332</strain>
    </source>
</reference>
<sequence length="319" mass="36643">MALCKTSNTGQSARRAWRVVSAFLPVIVWFISFKSLVFDFDIPLVSHERFENKNETRKSKLGDGCYHVFLDVGANIGVHARFLYEPESYPDAHTARSIFEREFGASRDNRDFCVFAFEPNPYHVERHVKLTKHFDKMGVRYHHVPVAVSDSEGYIIFYHNNDAGKEEWGFGDHVRGARGNAVEEMVPKIRLADWIMDEIHERQLPSKVFGNYSDINPTDGPKVVMKMDIESQEYAVLPDLMFSGVLCKTINYAFGEFHFLWVRYEPGPGGRGGLELQRGHDARNFANQLLRSFHSVKNCVTREFSKLDDESYLHDGVPL</sequence>
<accession>A0ABD3NVC6</accession>
<keyword evidence="1" id="KW-0472">Membrane</keyword>
<evidence type="ECO:0000256" key="1">
    <source>
        <dbReference type="SAM" id="Phobius"/>
    </source>
</evidence>
<comment type="caution">
    <text evidence="2">The sequence shown here is derived from an EMBL/GenBank/DDBJ whole genome shotgun (WGS) entry which is preliminary data.</text>
</comment>
<dbReference type="InterPro" id="IPR029063">
    <property type="entry name" value="SAM-dependent_MTases_sf"/>
</dbReference>
<feature type="transmembrane region" description="Helical" evidence="1">
    <location>
        <begin position="16"/>
        <end position="37"/>
    </location>
</feature>
<keyword evidence="1" id="KW-1133">Transmembrane helix</keyword>
<dbReference type="Proteomes" id="UP001516023">
    <property type="component" value="Unassembled WGS sequence"/>
</dbReference>
<keyword evidence="3" id="KW-1185">Reference proteome</keyword>
<evidence type="ECO:0000313" key="2">
    <source>
        <dbReference type="EMBL" id="KAL3779623.1"/>
    </source>
</evidence>